<comment type="caution">
    <text evidence="2">The sequence shown here is derived from an EMBL/GenBank/DDBJ whole genome shotgun (WGS) entry which is preliminary data.</text>
</comment>
<keyword evidence="1" id="KW-0812">Transmembrane</keyword>
<keyword evidence="1" id="KW-0472">Membrane</keyword>
<sequence length="214" mass="23687">MAALKTLLGILLSVGFIAIVIILAIVLTRDYDDECGRMPKVEDITITTFNNTLTASWADNPIGKECGILYEITFERESLIDRYRTYENTVTTKMVYCVNTTVSIKAIYGDLQGEDVSLIFDKVDPSTIDAVDEISVEKTETSTIVSWEVPMPLQKCSEIYTVTARNTETGEEDECQGTSSCTLFLSSFCPSTKFVVKPTSPIEGNARLKIIDCS</sequence>
<proteinExistence type="predicted"/>
<reference evidence="2 3" key="1">
    <citation type="journal article" date="2024" name="BMC Genomics">
        <title>De novo assembly and annotation of Popillia japonica's genome with initial clues to its potential as an invasive pest.</title>
        <authorList>
            <person name="Cucini C."/>
            <person name="Boschi S."/>
            <person name="Funari R."/>
            <person name="Cardaioli E."/>
            <person name="Iannotti N."/>
            <person name="Marturano G."/>
            <person name="Paoli F."/>
            <person name="Bruttini M."/>
            <person name="Carapelli A."/>
            <person name="Frati F."/>
            <person name="Nardi F."/>
        </authorList>
    </citation>
    <scope>NUCLEOTIDE SEQUENCE [LARGE SCALE GENOMIC DNA]</scope>
    <source>
        <strain evidence="2">DMR45628</strain>
    </source>
</reference>
<evidence type="ECO:0008006" key="4">
    <source>
        <dbReference type="Google" id="ProtNLM"/>
    </source>
</evidence>
<dbReference type="SUPFAM" id="SSF49265">
    <property type="entry name" value="Fibronectin type III"/>
    <property type="match status" value="1"/>
</dbReference>
<gene>
    <name evidence="2" type="ORF">QE152_g37559</name>
</gene>
<dbReference type="EMBL" id="JASPKY010000736">
    <property type="protein sequence ID" value="KAK9685981.1"/>
    <property type="molecule type" value="Genomic_DNA"/>
</dbReference>
<accession>A0AAW1IAI2</accession>
<dbReference type="InterPro" id="IPR036116">
    <property type="entry name" value="FN3_sf"/>
</dbReference>
<dbReference type="AlphaFoldDB" id="A0AAW1IAI2"/>
<evidence type="ECO:0000313" key="2">
    <source>
        <dbReference type="EMBL" id="KAK9685981.1"/>
    </source>
</evidence>
<protein>
    <recommendedName>
        <fullName evidence="4">Fibronectin type-III domain-containing protein</fullName>
    </recommendedName>
</protein>
<evidence type="ECO:0000313" key="3">
    <source>
        <dbReference type="Proteomes" id="UP001458880"/>
    </source>
</evidence>
<name>A0AAW1IAI2_POPJA</name>
<organism evidence="2 3">
    <name type="scientific">Popillia japonica</name>
    <name type="common">Japanese beetle</name>
    <dbReference type="NCBI Taxonomy" id="7064"/>
    <lineage>
        <taxon>Eukaryota</taxon>
        <taxon>Metazoa</taxon>
        <taxon>Ecdysozoa</taxon>
        <taxon>Arthropoda</taxon>
        <taxon>Hexapoda</taxon>
        <taxon>Insecta</taxon>
        <taxon>Pterygota</taxon>
        <taxon>Neoptera</taxon>
        <taxon>Endopterygota</taxon>
        <taxon>Coleoptera</taxon>
        <taxon>Polyphaga</taxon>
        <taxon>Scarabaeiformia</taxon>
        <taxon>Scarabaeidae</taxon>
        <taxon>Rutelinae</taxon>
        <taxon>Popillia</taxon>
    </lineage>
</organism>
<keyword evidence="3" id="KW-1185">Reference proteome</keyword>
<feature type="transmembrane region" description="Helical" evidence="1">
    <location>
        <begin position="6"/>
        <end position="28"/>
    </location>
</feature>
<evidence type="ECO:0000256" key="1">
    <source>
        <dbReference type="SAM" id="Phobius"/>
    </source>
</evidence>
<dbReference type="Proteomes" id="UP001458880">
    <property type="component" value="Unassembled WGS sequence"/>
</dbReference>
<keyword evidence="1" id="KW-1133">Transmembrane helix</keyword>